<feature type="domain" description="CCHC-type" evidence="14">
    <location>
        <begin position="386"/>
        <end position="401"/>
    </location>
</feature>
<dbReference type="Pfam" id="PF03732">
    <property type="entry name" value="Retrotrans_gag"/>
    <property type="match status" value="1"/>
</dbReference>
<reference evidence="16" key="1">
    <citation type="journal article" date="2019" name="Sci. Rep.">
        <title>Draft genome of Tanacetum cinerariifolium, the natural source of mosquito coil.</title>
        <authorList>
            <person name="Yamashiro T."/>
            <person name="Shiraishi A."/>
            <person name="Satake H."/>
            <person name="Nakayama K."/>
        </authorList>
    </citation>
    <scope>NUCLEOTIDE SEQUENCE</scope>
</reference>
<dbReference type="GO" id="GO:0006508">
    <property type="term" value="P:proteolysis"/>
    <property type="evidence" value="ECO:0007669"/>
    <property type="project" value="UniProtKB-KW"/>
</dbReference>
<keyword evidence="3" id="KW-0064">Aspartyl protease</keyword>
<dbReference type="PANTHER" id="PTHR37984:SF5">
    <property type="entry name" value="PROTEIN NYNRIN-LIKE"/>
    <property type="match status" value="1"/>
</dbReference>
<sequence length="1314" mass="148830">MQEPIYPEYIPLEDEHILPAKKQPLPPVVSPTAESPGYVAESDQEEDPEEYEDDETEDGPVNYDMDGGNDGDYKDGDSSGDDADDEDEDEEEEEHLAPTDSSVVIPTDELVSPPVGTEPVIPPPSTDTATTRDRITVRLQAAISFPPEAEVKFATCTLLDVALTLWNSQIRSLGPDAYSMTWEVLKKKMTDKYCPQGEIKKLEIRLWNLKVKENNVPAYTERFQELTLICTKFVTDETEKNDKYVSGLPDNVYGSVKASKPKTLDETIKLASDLMDQKLRTYAERQSNNKRKADDSFRNNHGHQQQTLKRQNVTRVYNMGTCERKPYSGNLPKCTKCHFHHNGPCTQKYHKCNKVGHFACDYRSSGNANVANAQRNNGANPKGNGCFECGATGHFKRDCPKLKNKDRERIFISTAFSSLIDIVPTSLGNSYDVELANVISCSKAQEYMAKGCQIFLAQISAKKEEDMSEGKQLEDVPIIRDYPKVFPKDFLGLPLVRPVEFQIDLIPGATPVTRAPYRLAPSEMKELSEQLQELSKNGFIRPSSSPWGASVLFVKKKDGSSRMCIDCRELNKLTIKNRYPLPWIDDLFDQLQGSSVMPFRLTNAPAVFMDLMNQVCKPYLDKFVIVFIDDILIYSKNEMEYKEHLKVLLELLKKEKLYAKFSKCEFWIPKVQFLGHVIDSRGIHVDPAKIESIKDWASPKTSTEIRQFLGLPGYYRRFIEGFLKIAKSMMNLTQKGIKFDWGEKEENAFQLIKQKLCSALILALLEGSENFVVYCDVSHKGLSAVLMQGEKVIAYASRQLKIEALKPEHLEKEDVGGMIRKDIPKEKLEPCVNGTLCLNRRSWLPCYGDLRSVIIHESYKLRYSIHPSSDKMYQDMKKLYWWPNMKANIATYVSKCLTCARVKAEHQRPSGLLVQLAIPEWKWDNIMMDFITKLPKENDPLDKLAGLYMNRIVARHGIPVEIICDRDGRFTLNFWRSFQKALGTNISMSTAYHPETNGQSERTIQTLEDIARACVINFGKGVVRFGKRGKLNPIYVGPFKVLAKDGKVAYKLELPQELSRVHHTFHFLEKPVEIREREIKRLKQSQIPLVKVHWTSRRGPEFTWERKDSFKKKYHISSQTGLRRPWQGVLQQAYDDIPPPQAIIALPAVLPLSPVLSLPPIFDSRDFFSSEKISPPKDTETLVKSPILVSPSSLVGSSSPVRSTTSPPDYPFDELSKWSPYETTGKMPPKRTSTFAAPAMNPASIRQLIDNRVAAALEAQAANMANTSNTNRNHKQAPVARSVFSCSNCSEDCKVKFTTGTLTEEALSGWNSFA</sequence>
<dbReference type="InterPro" id="IPR012337">
    <property type="entry name" value="RNaseH-like_sf"/>
</dbReference>
<evidence type="ECO:0000256" key="13">
    <source>
        <dbReference type="SAM" id="MobiDB-lite"/>
    </source>
</evidence>
<evidence type="ECO:0000313" key="16">
    <source>
        <dbReference type="EMBL" id="GEU81297.1"/>
    </source>
</evidence>
<dbReference type="FunFam" id="3.30.70.270:FF:000003">
    <property type="entry name" value="Transposon Ty3-G Gag-Pol polyprotein"/>
    <property type="match status" value="1"/>
</dbReference>
<keyword evidence="7 16" id="KW-0695">RNA-directed DNA polymerase</keyword>
<dbReference type="Pfam" id="PF17921">
    <property type="entry name" value="Integrase_H2C2"/>
    <property type="match status" value="1"/>
</dbReference>
<dbReference type="InterPro" id="IPR005162">
    <property type="entry name" value="Retrotrans_gag_dom"/>
</dbReference>
<dbReference type="Pfam" id="PF00098">
    <property type="entry name" value="zf-CCHC"/>
    <property type="match status" value="1"/>
</dbReference>
<keyword evidence="8" id="KW-0548">Nucleotidyltransferase</keyword>
<keyword evidence="6" id="KW-0229">DNA integration</keyword>
<dbReference type="Gene3D" id="3.10.10.10">
    <property type="entry name" value="HIV Type 1 Reverse Transcriptase, subunit A, domain 1"/>
    <property type="match status" value="1"/>
</dbReference>
<evidence type="ECO:0000256" key="2">
    <source>
        <dbReference type="ARBA" id="ARBA00022723"/>
    </source>
</evidence>
<dbReference type="InterPro" id="IPR043128">
    <property type="entry name" value="Rev_trsase/Diguanyl_cyclase"/>
</dbReference>
<evidence type="ECO:0000256" key="10">
    <source>
        <dbReference type="ARBA" id="ARBA00023172"/>
    </source>
</evidence>
<dbReference type="FunFam" id="3.30.70.270:FF:000020">
    <property type="entry name" value="Transposon Tf2-6 polyprotein-like Protein"/>
    <property type="match status" value="1"/>
</dbReference>
<dbReference type="InterPro" id="IPR041588">
    <property type="entry name" value="Integrase_H2C2"/>
</dbReference>
<dbReference type="InterPro" id="IPR056924">
    <property type="entry name" value="SH3_Tf2-1"/>
</dbReference>
<dbReference type="GO" id="GO:0004190">
    <property type="term" value="F:aspartic-type endopeptidase activity"/>
    <property type="evidence" value="ECO:0007669"/>
    <property type="project" value="UniProtKB-KW"/>
</dbReference>
<dbReference type="PROSITE" id="PS50158">
    <property type="entry name" value="ZF_CCHC"/>
    <property type="match status" value="1"/>
</dbReference>
<evidence type="ECO:0000256" key="11">
    <source>
        <dbReference type="ARBA" id="ARBA00023268"/>
    </source>
</evidence>
<dbReference type="InterPro" id="IPR043502">
    <property type="entry name" value="DNA/RNA_pol_sf"/>
</dbReference>
<dbReference type="InterPro" id="IPR001584">
    <property type="entry name" value="Integrase_cat-core"/>
</dbReference>
<dbReference type="PANTHER" id="PTHR37984">
    <property type="entry name" value="PROTEIN CBG26694"/>
    <property type="match status" value="1"/>
</dbReference>
<evidence type="ECO:0000256" key="6">
    <source>
        <dbReference type="ARBA" id="ARBA00022908"/>
    </source>
</evidence>
<dbReference type="SUPFAM" id="SSF57756">
    <property type="entry name" value="Retrovirus zinc finger-like domains"/>
    <property type="match status" value="1"/>
</dbReference>
<dbReference type="Gene3D" id="4.10.60.10">
    <property type="entry name" value="Zinc finger, CCHC-type"/>
    <property type="match status" value="1"/>
</dbReference>
<organism evidence="16">
    <name type="scientific">Tanacetum cinerariifolium</name>
    <name type="common">Dalmatian daisy</name>
    <name type="synonym">Chrysanthemum cinerariifolium</name>
    <dbReference type="NCBI Taxonomy" id="118510"/>
    <lineage>
        <taxon>Eukaryota</taxon>
        <taxon>Viridiplantae</taxon>
        <taxon>Streptophyta</taxon>
        <taxon>Embryophyta</taxon>
        <taxon>Tracheophyta</taxon>
        <taxon>Spermatophyta</taxon>
        <taxon>Magnoliopsida</taxon>
        <taxon>eudicotyledons</taxon>
        <taxon>Gunneridae</taxon>
        <taxon>Pentapetalae</taxon>
        <taxon>asterids</taxon>
        <taxon>campanulids</taxon>
        <taxon>Asterales</taxon>
        <taxon>Asteraceae</taxon>
        <taxon>Asteroideae</taxon>
        <taxon>Anthemideae</taxon>
        <taxon>Anthemidinae</taxon>
        <taxon>Tanacetum</taxon>
    </lineage>
</organism>
<keyword evidence="12" id="KW-0863">Zinc-finger</keyword>
<dbReference type="InterPro" id="IPR000477">
    <property type="entry name" value="RT_dom"/>
</dbReference>
<evidence type="ECO:0000256" key="4">
    <source>
        <dbReference type="ARBA" id="ARBA00022801"/>
    </source>
</evidence>
<proteinExistence type="predicted"/>
<feature type="domain" description="Integrase catalytic" evidence="15">
    <location>
        <begin position="930"/>
        <end position="1009"/>
    </location>
</feature>
<dbReference type="Gene3D" id="1.10.340.70">
    <property type="match status" value="1"/>
</dbReference>
<keyword evidence="4" id="KW-0378">Hydrolase</keyword>
<dbReference type="Pfam" id="PF17919">
    <property type="entry name" value="RT_RNaseH_2"/>
    <property type="match status" value="1"/>
</dbReference>
<evidence type="ECO:0000256" key="5">
    <source>
        <dbReference type="ARBA" id="ARBA00022842"/>
    </source>
</evidence>
<feature type="region of interest" description="Disordered" evidence="13">
    <location>
        <begin position="285"/>
        <end position="309"/>
    </location>
</feature>
<keyword evidence="11" id="KW-0511">Multifunctional enzyme</keyword>
<feature type="compositionally biased region" description="Acidic residues" evidence="13">
    <location>
        <begin position="78"/>
        <end position="94"/>
    </location>
</feature>
<dbReference type="Pfam" id="PF00078">
    <property type="entry name" value="RVT_1"/>
    <property type="match status" value="1"/>
</dbReference>
<dbReference type="GO" id="GO:0003677">
    <property type="term" value="F:DNA binding"/>
    <property type="evidence" value="ECO:0007669"/>
    <property type="project" value="UniProtKB-KW"/>
</dbReference>
<dbReference type="InterPro" id="IPR036397">
    <property type="entry name" value="RNaseH_sf"/>
</dbReference>
<protein>
    <submittedName>
        <fullName evidence="16">Reverse transcriptase domain-containing protein</fullName>
    </submittedName>
</protein>
<keyword evidence="5" id="KW-0460">Magnesium</keyword>
<dbReference type="GO" id="GO:0003964">
    <property type="term" value="F:RNA-directed DNA polymerase activity"/>
    <property type="evidence" value="ECO:0007669"/>
    <property type="project" value="UniProtKB-KW"/>
</dbReference>
<dbReference type="SMART" id="SM00343">
    <property type="entry name" value="ZnF_C2HC"/>
    <property type="match status" value="1"/>
</dbReference>
<dbReference type="InterPro" id="IPR036875">
    <property type="entry name" value="Znf_CCHC_sf"/>
</dbReference>
<dbReference type="SUPFAM" id="SSF56672">
    <property type="entry name" value="DNA/RNA polymerases"/>
    <property type="match status" value="1"/>
</dbReference>
<gene>
    <name evidence="16" type="ORF">Tci_053275</name>
</gene>
<dbReference type="GO" id="GO:0008270">
    <property type="term" value="F:zinc ion binding"/>
    <property type="evidence" value="ECO:0007669"/>
    <property type="project" value="UniProtKB-KW"/>
</dbReference>
<keyword evidence="8" id="KW-0239">DNA-directed DNA polymerase</keyword>
<evidence type="ECO:0000256" key="12">
    <source>
        <dbReference type="PROSITE-ProRule" id="PRU00047"/>
    </source>
</evidence>
<name>A0A6L2N787_TANCI</name>
<dbReference type="SUPFAM" id="SSF53098">
    <property type="entry name" value="Ribonuclease H-like"/>
    <property type="match status" value="1"/>
</dbReference>
<comment type="caution">
    <text evidence="16">The sequence shown here is derived from an EMBL/GenBank/DDBJ whole genome shotgun (WGS) entry which is preliminary data.</text>
</comment>
<accession>A0A6L2N787</accession>
<keyword evidence="2" id="KW-0479">Metal-binding</keyword>
<evidence type="ECO:0000256" key="1">
    <source>
        <dbReference type="ARBA" id="ARBA00022670"/>
    </source>
</evidence>
<keyword evidence="1" id="KW-0645">Protease</keyword>
<evidence type="ECO:0000259" key="14">
    <source>
        <dbReference type="PROSITE" id="PS50158"/>
    </source>
</evidence>
<dbReference type="InterPro" id="IPR050951">
    <property type="entry name" value="Retrovirus_Pol_polyprotein"/>
</dbReference>
<dbReference type="Gene3D" id="3.30.420.10">
    <property type="entry name" value="Ribonuclease H-like superfamily/Ribonuclease H"/>
    <property type="match status" value="1"/>
</dbReference>
<feature type="compositionally biased region" description="Acidic residues" evidence="13">
    <location>
        <begin position="42"/>
        <end position="58"/>
    </location>
</feature>
<dbReference type="EMBL" id="BKCJ010008251">
    <property type="protein sequence ID" value="GEU81297.1"/>
    <property type="molecule type" value="Genomic_DNA"/>
</dbReference>
<dbReference type="PROSITE" id="PS50994">
    <property type="entry name" value="INTEGRASE"/>
    <property type="match status" value="1"/>
</dbReference>
<dbReference type="CDD" id="cd01647">
    <property type="entry name" value="RT_LTR"/>
    <property type="match status" value="1"/>
</dbReference>
<evidence type="ECO:0000256" key="8">
    <source>
        <dbReference type="ARBA" id="ARBA00022932"/>
    </source>
</evidence>
<dbReference type="InterPro" id="IPR041577">
    <property type="entry name" value="RT_RNaseH_2"/>
</dbReference>
<dbReference type="GO" id="GO:0006310">
    <property type="term" value="P:DNA recombination"/>
    <property type="evidence" value="ECO:0007669"/>
    <property type="project" value="UniProtKB-KW"/>
</dbReference>
<evidence type="ECO:0000256" key="7">
    <source>
        <dbReference type="ARBA" id="ARBA00022918"/>
    </source>
</evidence>
<keyword evidence="8" id="KW-0808">Transferase</keyword>
<evidence type="ECO:0000256" key="9">
    <source>
        <dbReference type="ARBA" id="ARBA00023125"/>
    </source>
</evidence>
<evidence type="ECO:0000256" key="3">
    <source>
        <dbReference type="ARBA" id="ARBA00022750"/>
    </source>
</evidence>
<dbReference type="GO" id="GO:0015074">
    <property type="term" value="P:DNA integration"/>
    <property type="evidence" value="ECO:0007669"/>
    <property type="project" value="UniProtKB-KW"/>
</dbReference>
<keyword evidence="12" id="KW-0862">Zinc</keyword>
<dbReference type="InterPro" id="IPR001878">
    <property type="entry name" value="Znf_CCHC"/>
</dbReference>
<keyword evidence="9" id="KW-0238">DNA-binding</keyword>
<feature type="region of interest" description="Disordered" evidence="13">
    <location>
        <begin position="1"/>
        <end position="130"/>
    </location>
</feature>
<dbReference type="GO" id="GO:0003887">
    <property type="term" value="F:DNA-directed DNA polymerase activity"/>
    <property type="evidence" value="ECO:0007669"/>
    <property type="project" value="UniProtKB-KW"/>
</dbReference>
<dbReference type="Pfam" id="PF24626">
    <property type="entry name" value="SH3_Tf2-1"/>
    <property type="match status" value="1"/>
</dbReference>
<keyword evidence="10" id="KW-0233">DNA recombination</keyword>
<evidence type="ECO:0000259" key="15">
    <source>
        <dbReference type="PROSITE" id="PS50994"/>
    </source>
</evidence>
<dbReference type="Gene3D" id="3.30.70.270">
    <property type="match status" value="3"/>
</dbReference>